<accession>A0A4C1VLT5</accession>
<organism evidence="1 2">
    <name type="scientific">Eumeta variegata</name>
    <name type="common">Bagworm moth</name>
    <name type="synonym">Eumeta japonica</name>
    <dbReference type="NCBI Taxonomy" id="151549"/>
    <lineage>
        <taxon>Eukaryota</taxon>
        <taxon>Metazoa</taxon>
        <taxon>Ecdysozoa</taxon>
        <taxon>Arthropoda</taxon>
        <taxon>Hexapoda</taxon>
        <taxon>Insecta</taxon>
        <taxon>Pterygota</taxon>
        <taxon>Neoptera</taxon>
        <taxon>Endopterygota</taxon>
        <taxon>Lepidoptera</taxon>
        <taxon>Glossata</taxon>
        <taxon>Ditrysia</taxon>
        <taxon>Tineoidea</taxon>
        <taxon>Psychidae</taxon>
        <taxon>Oiketicinae</taxon>
        <taxon>Eumeta</taxon>
    </lineage>
</organism>
<proteinExistence type="predicted"/>
<evidence type="ECO:0000313" key="2">
    <source>
        <dbReference type="Proteomes" id="UP000299102"/>
    </source>
</evidence>
<comment type="caution">
    <text evidence="1">The sequence shown here is derived from an EMBL/GenBank/DDBJ whole genome shotgun (WGS) entry which is preliminary data.</text>
</comment>
<gene>
    <name evidence="1" type="ORF">EVAR_32485_1</name>
</gene>
<keyword evidence="2" id="KW-1185">Reference proteome</keyword>
<reference evidence="1 2" key="1">
    <citation type="journal article" date="2019" name="Commun. Biol.">
        <title>The bagworm genome reveals a unique fibroin gene that provides high tensile strength.</title>
        <authorList>
            <person name="Kono N."/>
            <person name="Nakamura H."/>
            <person name="Ohtoshi R."/>
            <person name="Tomita M."/>
            <person name="Numata K."/>
            <person name="Arakawa K."/>
        </authorList>
    </citation>
    <scope>NUCLEOTIDE SEQUENCE [LARGE SCALE GENOMIC DNA]</scope>
</reference>
<evidence type="ECO:0000313" key="1">
    <source>
        <dbReference type="EMBL" id="GBP39551.1"/>
    </source>
</evidence>
<sequence>MSLNGDDRRKYIDAVRFMIQTDKRVTYQQICTSLGIVASENGFLAVWGKGVCGQNHGQRFDDQTSLLQHELRMWRSECNCDGCIFFPLAARRRLKMHTHTRVPVRAGVWG</sequence>
<dbReference type="Proteomes" id="UP000299102">
    <property type="component" value="Unassembled WGS sequence"/>
</dbReference>
<dbReference type="EMBL" id="BGZK01000367">
    <property type="protein sequence ID" value="GBP39551.1"/>
    <property type="molecule type" value="Genomic_DNA"/>
</dbReference>
<name>A0A4C1VLT5_EUMVA</name>
<protein>
    <submittedName>
        <fullName evidence="1">Uncharacterized protein</fullName>
    </submittedName>
</protein>
<dbReference type="AlphaFoldDB" id="A0A4C1VLT5"/>